<proteinExistence type="predicted"/>
<dbReference type="InterPro" id="IPR046300">
    <property type="entry name" value="DUF6415"/>
</dbReference>
<protein>
    <submittedName>
        <fullName evidence="1">Uncharacterized protein</fullName>
    </submittedName>
</protein>
<dbReference type="RefSeq" id="WP_141584145.1">
    <property type="nucleotide sequence ID" value="NZ_SPAY01000153.1"/>
</dbReference>
<dbReference type="EMBL" id="SPAZ01000229">
    <property type="protein sequence ID" value="TQE27294.1"/>
    <property type="molecule type" value="Genomic_DNA"/>
</dbReference>
<dbReference type="Pfam" id="PF19979">
    <property type="entry name" value="DUF6415"/>
    <property type="match status" value="1"/>
</dbReference>
<dbReference type="Proteomes" id="UP000318720">
    <property type="component" value="Unassembled WGS sequence"/>
</dbReference>
<reference evidence="1 2" key="1">
    <citation type="submission" date="2019-03" db="EMBL/GenBank/DDBJ databases">
        <title>Comparative genomic analyses of the sweetpotato soil rot pathogen, Streptomyces ipomoeae.</title>
        <authorList>
            <person name="Ruschel Soares N."/>
            <person name="Badger J.H."/>
            <person name="Huguet-Tapia J.C."/>
            <person name="Clark C.A."/>
            <person name="Pettis G.S."/>
        </authorList>
    </citation>
    <scope>NUCLEOTIDE SEQUENCE [LARGE SCALE GENOMIC DNA]</scope>
    <source>
        <strain evidence="1 2">88-35</strain>
    </source>
</reference>
<comment type="caution">
    <text evidence="1">The sequence shown here is derived from an EMBL/GenBank/DDBJ whole genome shotgun (WGS) entry which is preliminary data.</text>
</comment>
<evidence type="ECO:0000313" key="2">
    <source>
        <dbReference type="Proteomes" id="UP000318720"/>
    </source>
</evidence>
<name>A0AAE9AZ31_9ACTN</name>
<sequence length="158" mass="16973">MALTGQRWEGFLAYTFKCKRCATMPVGQGCVEGDRVRRGLPADAARQVEGAPVESLPVDTETMRATTARLLAEDAELPTTGELDDPALLIPEVERAACALPNDNRPRARALGRVSEARARLGIKPGRTPAGQMVHAERLARSVICLLGHLEKLGGECS</sequence>
<evidence type="ECO:0000313" key="1">
    <source>
        <dbReference type="EMBL" id="TQE27294.1"/>
    </source>
</evidence>
<gene>
    <name evidence="1" type="ORF">Sipo8835_27610</name>
</gene>
<dbReference type="AlphaFoldDB" id="A0AAE9AZ31"/>
<accession>A0AAE9AZ31</accession>
<organism evidence="1 2">
    <name type="scientific">Streptomyces ipomoeae</name>
    <dbReference type="NCBI Taxonomy" id="103232"/>
    <lineage>
        <taxon>Bacteria</taxon>
        <taxon>Bacillati</taxon>
        <taxon>Actinomycetota</taxon>
        <taxon>Actinomycetes</taxon>
        <taxon>Kitasatosporales</taxon>
        <taxon>Streptomycetaceae</taxon>
        <taxon>Streptomyces</taxon>
    </lineage>
</organism>